<keyword evidence="3" id="KW-1185">Reference proteome</keyword>
<protein>
    <recommendedName>
        <fullName evidence="4">Aa3 type cytochrome c oxidase subunit IV</fullName>
    </recommendedName>
</protein>
<keyword evidence="1" id="KW-1133">Transmembrane helix</keyword>
<keyword evidence="1" id="KW-0472">Membrane</keyword>
<dbReference type="Proteomes" id="UP000533533">
    <property type="component" value="Unassembled WGS sequence"/>
</dbReference>
<evidence type="ECO:0000256" key="1">
    <source>
        <dbReference type="SAM" id="Phobius"/>
    </source>
</evidence>
<evidence type="ECO:0000313" key="2">
    <source>
        <dbReference type="EMBL" id="MBB2932464.1"/>
    </source>
</evidence>
<keyword evidence="1" id="KW-0812">Transmembrane</keyword>
<feature type="transmembrane region" description="Helical" evidence="1">
    <location>
        <begin position="18"/>
        <end position="38"/>
    </location>
</feature>
<dbReference type="EMBL" id="JACHVZ010000028">
    <property type="protein sequence ID" value="MBB2932464.1"/>
    <property type="molecule type" value="Genomic_DNA"/>
</dbReference>
<reference evidence="2 3" key="1">
    <citation type="submission" date="2020-08" db="EMBL/GenBank/DDBJ databases">
        <title>Genomic Encyclopedia of Type Strains, Phase IV (KMG-V): Genome sequencing to study the core and pangenomes of soil and plant-associated prokaryotes.</title>
        <authorList>
            <person name="Whitman W."/>
        </authorList>
    </citation>
    <scope>NUCLEOTIDE SEQUENCE [LARGE SCALE GENOMIC DNA]</scope>
    <source>
        <strain evidence="2 3">SRMrh-85</strain>
    </source>
</reference>
<sequence length="40" mass="4776">MKNDIQESEQLANDYRDMWQSLLFCLIFIIPFGIAFLITH</sequence>
<proteinExistence type="predicted"/>
<evidence type="ECO:0000313" key="3">
    <source>
        <dbReference type="Proteomes" id="UP000533533"/>
    </source>
</evidence>
<name>A0ABR6FYF8_9BURK</name>
<evidence type="ECO:0008006" key="4">
    <source>
        <dbReference type="Google" id="ProtNLM"/>
    </source>
</evidence>
<gene>
    <name evidence="2" type="ORF">FHX59_006949</name>
</gene>
<comment type="caution">
    <text evidence="2">The sequence shown here is derived from an EMBL/GenBank/DDBJ whole genome shotgun (WGS) entry which is preliminary data.</text>
</comment>
<organism evidence="2 3">
    <name type="scientific">Paraburkholderia silvatlantica</name>
    <dbReference type="NCBI Taxonomy" id="321895"/>
    <lineage>
        <taxon>Bacteria</taxon>
        <taxon>Pseudomonadati</taxon>
        <taxon>Pseudomonadota</taxon>
        <taxon>Betaproteobacteria</taxon>
        <taxon>Burkholderiales</taxon>
        <taxon>Burkholderiaceae</taxon>
        <taxon>Paraburkholderia</taxon>
    </lineage>
</organism>
<accession>A0ABR6FYF8</accession>